<evidence type="ECO:0000256" key="2">
    <source>
        <dbReference type="SAM" id="SignalP"/>
    </source>
</evidence>
<evidence type="ECO:0000313" key="3">
    <source>
        <dbReference type="EMBL" id="KEO74213.1"/>
    </source>
</evidence>
<keyword evidence="1" id="KW-0812">Transmembrane</keyword>
<keyword evidence="1" id="KW-0472">Membrane</keyword>
<proteinExistence type="predicted"/>
<evidence type="ECO:0000313" key="4">
    <source>
        <dbReference type="Proteomes" id="UP000027821"/>
    </source>
</evidence>
<evidence type="ECO:0000256" key="1">
    <source>
        <dbReference type="SAM" id="Phobius"/>
    </source>
</evidence>
<dbReference type="OrthoDB" id="713689at2"/>
<name>A0A074L2X3_9BACT</name>
<feature type="transmembrane region" description="Helical" evidence="1">
    <location>
        <begin position="37"/>
        <end position="56"/>
    </location>
</feature>
<keyword evidence="1" id="KW-1133">Transmembrane helix</keyword>
<keyword evidence="4" id="KW-1185">Reference proteome</keyword>
<protein>
    <recommendedName>
        <fullName evidence="5">Adenylosuccinate synthetase</fullName>
    </recommendedName>
</protein>
<dbReference type="Proteomes" id="UP000027821">
    <property type="component" value="Unassembled WGS sequence"/>
</dbReference>
<sequence length="62" mass="7294">MRNIKLAGFLFFCTLFVKAQQPAPSPAADNELTDLFISYWPVVLLPIFMIVLWKFYRGRKRN</sequence>
<dbReference type="AlphaFoldDB" id="A0A074L2X3"/>
<feature type="chain" id="PRO_5001695660" description="Adenylosuccinate synthetase" evidence="2">
    <location>
        <begin position="20"/>
        <end position="62"/>
    </location>
</feature>
<keyword evidence="2" id="KW-0732">Signal</keyword>
<organism evidence="3 4">
    <name type="scientific">Anditalea andensis</name>
    <dbReference type="NCBI Taxonomy" id="1048983"/>
    <lineage>
        <taxon>Bacteria</taxon>
        <taxon>Pseudomonadati</taxon>
        <taxon>Bacteroidota</taxon>
        <taxon>Cytophagia</taxon>
        <taxon>Cytophagales</taxon>
        <taxon>Cytophagaceae</taxon>
        <taxon>Anditalea</taxon>
    </lineage>
</organism>
<gene>
    <name evidence="3" type="ORF">EL17_08750</name>
</gene>
<evidence type="ECO:0008006" key="5">
    <source>
        <dbReference type="Google" id="ProtNLM"/>
    </source>
</evidence>
<feature type="signal peptide" evidence="2">
    <location>
        <begin position="1"/>
        <end position="19"/>
    </location>
</feature>
<comment type="caution">
    <text evidence="3">The sequence shown here is derived from an EMBL/GenBank/DDBJ whole genome shotgun (WGS) entry which is preliminary data.</text>
</comment>
<dbReference type="EMBL" id="JMIH01000016">
    <property type="protein sequence ID" value="KEO74213.1"/>
    <property type="molecule type" value="Genomic_DNA"/>
</dbReference>
<reference evidence="3 4" key="1">
    <citation type="submission" date="2014-04" db="EMBL/GenBank/DDBJ databases">
        <title>Characterization and application of a salt tolerant electro-active bacterium.</title>
        <authorList>
            <person name="Yang L."/>
            <person name="Wei S."/>
            <person name="Tay Q.X.M."/>
        </authorList>
    </citation>
    <scope>NUCLEOTIDE SEQUENCE [LARGE SCALE GENOMIC DNA]</scope>
    <source>
        <strain evidence="3 4">LY1</strain>
    </source>
</reference>
<dbReference type="STRING" id="1048983.EL17_08750"/>
<accession>A0A074L2X3</accession>